<keyword evidence="2" id="KW-1185">Reference proteome</keyword>
<dbReference type="CDD" id="cd00565">
    <property type="entry name" value="Ubl_ThiS"/>
    <property type="match status" value="1"/>
</dbReference>
<dbReference type="Gene3D" id="3.10.20.30">
    <property type="match status" value="1"/>
</dbReference>
<dbReference type="SUPFAM" id="SSF54285">
    <property type="entry name" value="MoaD/ThiS"/>
    <property type="match status" value="1"/>
</dbReference>
<dbReference type="InterPro" id="IPR012675">
    <property type="entry name" value="Beta-grasp_dom_sf"/>
</dbReference>
<proteinExistence type="predicted"/>
<accession>A0ABP1FA58</accession>
<dbReference type="EMBL" id="CAXJRC010000011">
    <property type="protein sequence ID" value="CAL2106223.1"/>
    <property type="molecule type" value="Genomic_DNA"/>
</dbReference>
<evidence type="ECO:0000313" key="1">
    <source>
        <dbReference type="EMBL" id="CAL2106223.1"/>
    </source>
</evidence>
<dbReference type="InterPro" id="IPR003749">
    <property type="entry name" value="ThiS/MoaD-like"/>
</dbReference>
<dbReference type="InterPro" id="IPR016155">
    <property type="entry name" value="Mopterin_synth/thiamin_S_b"/>
</dbReference>
<dbReference type="NCBIfam" id="TIGR01683">
    <property type="entry name" value="thiS"/>
    <property type="match status" value="1"/>
</dbReference>
<protein>
    <submittedName>
        <fullName evidence="1">Sulfur carrier protein</fullName>
    </submittedName>
</protein>
<comment type="caution">
    <text evidence="1">The sequence shown here is derived from an EMBL/GenBank/DDBJ whole genome shotgun (WGS) entry which is preliminary data.</text>
</comment>
<name>A0ABP1FA58_9FLAO</name>
<dbReference type="PANTHER" id="PTHR34472">
    <property type="entry name" value="SULFUR CARRIER PROTEIN THIS"/>
    <property type="match status" value="1"/>
</dbReference>
<dbReference type="Pfam" id="PF02597">
    <property type="entry name" value="ThiS"/>
    <property type="match status" value="1"/>
</dbReference>
<dbReference type="InterPro" id="IPR010035">
    <property type="entry name" value="Thi_S"/>
</dbReference>
<gene>
    <name evidence="1" type="ORF">T190115A13A_10379</name>
</gene>
<sequence length="104" mass="11447">MVNTSVGKSNKAINTQVVIWCKTTQVYSSLVYFKHVNMITIKVNDTQKEFSDTTTLEGLINNLQVKTNGIAIAVNGSVVKKDNWSSQQLQNNDTVLIIKSTQGG</sequence>
<organism evidence="1 2">
    <name type="scientific">Tenacibaculum vairaonense</name>
    <dbReference type="NCBI Taxonomy" id="3137860"/>
    <lineage>
        <taxon>Bacteria</taxon>
        <taxon>Pseudomonadati</taxon>
        <taxon>Bacteroidota</taxon>
        <taxon>Flavobacteriia</taxon>
        <taxon>Flavobacteriales</taxon>
        <taxon>Flavobacteriaceae</taxon>
        <taxon>Tenacibaculum</taxon>
    </lineage>
</organism>
<reference evidence="1 2" key="1">
    <citation type="submission" date="2024-05" db="EMBL/GenBank/DDBJ databases">
        <authorList>
            <person name="Duchaud E."/>
        </authorList>
    </citation>
    <scope>NUCLEOTIDE SEQUENCE [LARGE SCALE GENOMIC DNA]</scope>
    <source>
        <strain evidence="1">Ena-SAMPLE-TAB-13-05-2024-13:56:06:370-140305</strain>
    </source>
</reference>
<dbReference type="Proteomes" id="UP001497602">
    <property type="component" value="Unassembled WGS sequence"/>
</dbReference>
<evidence type="ECO:0000313" key="2">
    <source>
        <dbReference type="Proteomes" id="UP001497602"/>
    </source>
</evidence>
<dbReference type="PANTHER" id="PTHR34472:SF1">
    <property type="entry name" value="SULFUR CARRIER PROTEIN THIS"/>
    <property type="match status" value="1"/>
</dbReference>